<evidence type="ECO:0000313" key="8">
    <source>
        <dbReference type="Proteomes" id="UP001429564"/>
    </source>
</evidence>
<protein>
    <submittedName>
        <fullName evidence="7">EamA family transporter</fullName>
    </submittedName>
</protein>
<gene>
    <name evidence="7" type="ORF">DL239_12280</name>
</gene>
<feature type="transmembrane region" description="Helical" evidence="5">
    <location>
        <begin position="257"/>
        <end position="277"/>
    </location>
</feature>
<evidence type="ECO:0000256" key="5">
    <source>
        <dbReference type="SAM" id="Phobius"/>
    </source>
</evidence>
<feature type="transmembrane region" description="Helical" evidence="5">
    <location>
        <begin position="169"/>
        <end position="189"/>
    </location>
</feature>
<sequence>MRLILLTFVVMLAFAGNSILNRLAVGAGDIDAMSFAQIRLAAGVVMLLVLCRQRQQSLSQPLRMSLLGGGSLALYMIGFSLAYRSLDAGLGALILFGIVQITMFGWGALRGSVVAPGQILGALMAFGGLAYVLWPSGTVQVSLIGAAFMAAAGLGWAIYSLLGRQVQSPLAATTVNFIWATVMVLPLTVWLADPAAISVVGAGLAIVSGAVTSGLGYALWYQVLPRLQPAVAATVQLSVPVIAMLIGVVGLGEVLSLQRFIGTMAVLGGIALVITLAPRAVK</sequence>
<dbReference type="Pfam" id="PF00892">
    <property type="entry name" value="EamA"/>
    <property type="match status" value="1"/>
</dbReference>
<dbReference type="EMBL" id="QHLQ01000011">
    <property type="protein sequence ID" value="NIZ61748.1"/>
    <property type="molecule type" value="Genomic_DNA"/>
</dbReference>
<comment type="caution">
    <text evidence="7">The sequence shown here is derived from an EMBL/GenBank/DDBJ whole genome shotgun (WGS) entry which is preliminary data.</text>
</comment>
<proteinExistence type="predicted"/>
<evidence type="ECO:0000256" key="3">
    <source>
        <dbReference type="ARBA" id="ARBA00022989"/>
    </source>
</evidence>
<evidence type="ECO:0000313" key="7">
    <source>
        <dbReference type="EMBL" id="NIZ61748.1"/>
    </source>
</evidence>
<keyword evidence="4 5" id="KW-0472">Membrane</keyword>
<dbReference type="InterPro" id="IPR050638">
    <property type="entry name" value="AA-Vitamin_Transporters"/>
</dbReference>
<evidence type="ECO:0000259" key="6">
    <source>
        <dbReference type="Pfam" id="PF00892"/>
    </source>
</evidence>
<feature type="domain" description="EamA" evidence="6">
    <location>
        <begin position="144"/>
        <end position="274"/>
    </location>
</feature>
<comment type="subcellular location">
    <subcellularLocation>
        <location evidence="1">Membrane</location>
        <topology evidence="1">Multi-pass membrane protein</topology>
    </subcellularLocation>
</comment>
<dbReference type="InterPro" id="IPR037185">
    <property type="entry name" value="EmrE-like"/>
</dbReference>
<feature type="transmembrane region" description="Helical" evidence="5">
    <location>
        <begin position="231"/>
        <end position="251"/>
    </location>
</feature>
<feature type="transmembrane region" description="Helical" evidence="5">
    <location>
        <begin position="113"/>
        <end position="134"/>
    </location>
</feature>
<name>A0ABX0W7V8_9RHOB</name>
<reference evidence="7 8" key="1">
    <citation type="submission" date="2018-05" db="EMBL/GenBank/DDBJ databases">
        <authorList>
            <person name="Zhang Y.-J."/>
        </authorList>
    </citation>
    <scope>NUCLEOTIDE SEQUENCE [LARGE SCALE GENOMIC DNA]</scope>
    <source>
        <strain evidence="7 8">CY04</strain>
    </source>
</reference>
<dbReference type="PANTHER" id="PTHR32322">
    <property type="entry name" value="INNER MEMBRANE TRANSPORTER"/>
    <property type="match status" value="1"/>
</dbReference>
<keyword evidence="8" id="KW-1185">Reference proteome</keyword>
<dbReference type="Proteomes" id="UP001429564">
    <property type="component" value="Unassembled WGS sequence"/>
</dbReference>
<keyword evidence="2 5" id="KW-0812">Transmembrane</keyword>
<dbReference type="PANTHER" id="PTHR32322:SF9">
    <property type="entry name" value="AMINO-ACID METABOLITE EFFLUX PUMP-RELATED"/>
    <property type="match status" value="1"/>
</dbReference>
<keyword evidence="3 5" id="KW-1133">Transmembrane helix</keyword>
<organism evidence="7 8">
    <name type="scientific">Parasedimentitalea denitrificans</name>
    <dbReference type="NCBI Taxonomy" id="2211118"/>
    <lineage>
        <taxon>Bacteria</taxon>
        <taxon>Pseudomonadati</taxon>
        <taxon>Pseudomonadota</taxon>
        <taxon>Alphaproteobacteria</taxon>
        <taxon>Rhodobacterales</taxon>
        <taxon>Paracoccaceae</taxon>
        <taxon>Parasedimentitalea</taxon>
    </lineage>
</organism>
<feature type="transmembrane region" description="Helical" evidence="5">
    <location>
        <begin position="64"/>
        <end position="83"/>
    </location>
</feature>
<evidence type="ECO:0000256" key="4">
    <source>
        <dbReference type="ARBA" id="ARBA00023136"/>
    </source>
</evidence>
<dbReference type="SUPFAM" id="SSF103481">
    <property type="entry name" value="Multidrug resistance efflux transporter EmrE"/>
    <property type="match status" value="2"/>
</dbReference>
<feature type="transmembrane region" description="Helical" evidence="5">
    <location>
        <begin position="89"/>
        <end position="106"/>
    </location>
</feature>
<evidence type="ECO:0000256" key="1">
    <source>
        <dbReference type="ARBA" id="ARBA00004141"/>
    </source>
</evidence>
<feature type="transmembrane region" description="Helical" evidence="5">
    <location>
        <begin position="140"/>
        <end position="162"/>
    </location>
</feature>
<accession>A0ABX0W7V8</accession>
<dbReference type="RefSeq" id="WP_167684383.1">
    <property type="nucleotide sequence ID" value="NZ_QHLQ01000011.1"/>
</dbReference>
<evidence type="ECO:0000256" key="2">
    <source>
        <dbReference type="ARBA" id="ARBA00022692"/>
    </source>
</evidence>
<feature type="transmembrane region" description="Helical" evidence="5">
    <location>
        <begin position="36"/>
        <end position="52"/>
    </location>
</feature>
<dbReference type="InterPro" id="IPR000620">
    <property type="entry name" value="EamA_dom"/>
</dbReference>
<feature type="transmembrane region" description="Helical" evidence="5">
    <location>
        <begin position="195"/>
        <end position="219"/>
    </location>
</feature>